<dbReference type="PANTHER" id="PTHR11748:SF119">
    <property type="entry name" value="D-2-HYDROXYGLUTARATE DEHYDROGENASE"/>
    <property type="match status" value="1"/>
</dbReference>
<keyword evidence="3" id="KW-0479">Metal-binding</keyword>
<reference evidence="10 11" key="1">
    <citation type="submission" date="2020-12" db="EMBL/GenBank/DDBJ databases">
        <title>Revised draft genomes of Rhodomicrobium vannielii ATCC 17100 and Rhodomicrobium udaipurense JA643.</title>
        <authorList>
            <person name="Conners E.M."/>
            <person name="Davenport E.J."/>
            <person name="Bose A."/>
        </authorList>
    </citation>
    <scope>NUCLEOTIDE SEQUENCE [LARGE SCALE GENOMIC DNA]</scope>
    <source>
        <strain evidence="10 11">JA643</strain>
    </source>
</reference>
<keyword evidence="11" id="KW-1185">Reference proteome</keyword>
<dbReference type="GO" id="GO:0046872">
    <property type="term" value="F:metal ion binding"/>
    <property type="evidence" value="ECO:0007669"/>
    <property type="project" value="UniProtKB-KW"/>
</dbReference>
<comment type="caution">
    <text evidence="10">The sequence shown here is derived from an EMBL/GenBank/DDBJ whole genome shotgun (WGS) entry which is preliminary data.</text>
</comment>
<feature type="domain" description="FAD-binding PCMH-type" evidence="9">
    <location>
        <begin position="39"/>
        <end position="266"/>
    </location>
</feature>
<dbReference type="InterPro" id="IPR016169">
    <property type="entry name" value="FAD-bd_PCMH_sub2"/>
</dbReference>
<dbReference type="GO" id="GO:0051536">
    <property type="term" value="F:iron-sulfur cluster binding"/>
    <property type="evidence" value="ECO:0007669"/>
    <property type="project" value="UniProtKB-KW"/>
</dbReference>
<keyword evidence="7" id="KW-0411">Iron-sulfur</keyword>
<evidence type="ECO:0000256" key="5">
    <source>
        <dbReference type="ARBA" id="ARBA00023002"/>
    </source>
</evidence>
<dbReference type="InterPro" id="IPR016171">
    <property type="entry name" value="Vanillyl_alc_oxidase_C-sub2"/>
</dbReference>
<evidence type="ECO:0000313" key="10">
    <source>
        <dbReference type="EMBL" id="MBJ7543597.1"/>
    </source>
</evidence>
<dbReference type="SUPFAM" id="SSF56176">
    <property type="entry name" value="FAD-binding/transporter-associated domain-like"/>
    <property type="match status" value="1"/>
</dbReference>
<dbReference type="InterPro" id="IPR006094">
    <property type="entry name" value="Oxid_FAD_bind_N"/>
</dbReference>
<dbReference type="Gene3D" id="3.30.43.10">
    <property type="entry name" value="Uridine Diphospho-n-acetylenolpyruvylglucosamine Reductase, domain 2"/>
    <property type="match status" value="1"/>
</dbReference>
<dbReference type="Pfam" id="PF13534">
    <property type="entry name" value="Fer4_17"/>
    <property type="match status" value="1"/>
</dbReference>
<organism evidence="10 11">
    <name type="scientific">Rhodomicrobium udaipurense</name>
    <dbReference type="NCBI Taxonomy" id="1202716"/>
    <lineage>
        <taxon>Bacteria</taxon>
        <taxon>Pseudomonadati</taxon>
        <taxon>Pseudomonadota</taxon>
        <taxon>Alphaproteobacteria</taxon>
        <taxon>Hyphomicrobiales</taxon>
        <taxon>Hyphomicrobiaceae</taxon>
        <taxon>Rhodomicrobium</taxon>
    </lineage>
</organism>
<evidence type="ECO:0000256" key="4">
    <source>
        <dbReference type="ARBA" id="ARBA00022827"/>
    </source>
</evidence>
<dbReference type="PROSITE" id="PS00198">
    <property type="entry name" value="4FE4S_FER_1"/>
    <property type="match status" value="1"/>
</dbReference>
<dbReference type="InterPro" id="IPR016167">
    <property type="entry name" value="FAD-bd_PCMH_sub1"/>
</dbReference>
<dbReference type="Pfam" id="PF02913">
    <property type="entry name" value="FAD-oxidase_C"/>
    <property type="match status" value="1"/>
</dbReference>
<keyword evidence="4" id="KW-0274">FAD</keyword>
<dbReference type="PROSITE" id="PS51387">
    <property type="entry name" value="FAD_PCMH"/>
    <property type="match status" value="1"/>
</dbReference>
<evidence type="ECO:0000256" key="6">
    <source>
        <dbReference type="ARBA" id="ARBA00023004"/>
    </source>
</evidence>
<evidence type="ECO:0000259" key="9">
    <source>
        <dbReference type="PROSITE" id="PS51387"/>
    </source>
</evidence>
<evidence type="ECO:0000313" key="11">
    <source>
        <dbReference type="Proteomes" id="UP000623250"/>
    </source>
</evidence>
<dbReference type="GO" id="GO:1903457">
    <property type="term" value="P:lactate catabolic process"/>
    <property type="evidence" value="ECO:0007669"/>
    <property type="project" value="TreeGrafter"/>
</dbReference>
<dbReference type="SUPFAM" id="SSF46548">
    <property type="entry name" value="alpha-helical ferredoxin"/>
    <property type="match status" value="1"/>
</dbReference>
<sequence>MALRKASPAFWDRLAQEIEGDATSDLFTRGRYATDASMYQSFPAGVACPKSESDVAIVLEMAREEGLSVIARGGGTSTAGQALGEGVVLDFTKYMRGIGAIDVENARCVVEPGCTPAALAAVLEPHGLFLPVEIASAQSATVGGMLGNNSSGLRALRYGAMRDRIISAMALVADGQRVHFRAIAEDETARFPGRDRLLDLLQFGEAHEKDIAREFPLRPPGTPEPPAYDLRALLSYSEDQNLARLLAGSEGTLAIATSIELKLARLPGTRALGVCRFADLGGALRVIPKIALLNPTAIELLDRTLIDIVAARRDPHAFRLLQGDPEALLIVEFDEENPVDNTRLLKGLSETLAEADKGRFPLVEIIGENNRAALWQLRHNAVTRAWRMKSAAQPLSFMEDGAVPLHRLAAYGAELAALLGKHGVRSALYGSAGRGCLIVRPVLNLRHTNDRERMRALSDEMAALIVRHGGVLSGGHGIGLARSEGLERALAPGALRLFADLKAQLDPGFVLNPGKIIRAPDFDDAALMRAPREAKAADVPVALTWEAEATPARALEHARRCAGHALCRTAEQRFVCPSFAATHDERDSARGRAQTVRLALSGQLGDEALGSPAMIETMALCVSCKACGSACPFGIDIPKMKVEALAAARAAGRFSRAQELYANLADYTDRAARWRWFLALRDLLPGLARFTERKLGLAADRPWPRWAGRRFRAPVEAEPGPRGLVALFADTFNRSFETANLRAAQSVLEAAGYGVVAFTDREDGALCCGRCAYDAGDIEKARAQATRLSRAAAAYAERGVPVIGLEPNCVLMMRDEYAALGLPIADPPPVLLFEEFLARRIGDGGLSLPLTAIEATVVLHSHCHERAHGVDAHAEAVLRLIPDLTITPAPPSCCGLNGLMGLTPDTLDASLAMAEQALFPAIRKAGRDALVSATGYSCRKQVQDGLGRPARHPAMLLDLALKGDAEIVG</sequence>
<dbReference type="SUPFAM" id="SSF55103">
    <property type="entry name" value="FAD-linked oxidases, C-terminal domain"/>
    <property type="match status" value="1"/>
</dbReference>
<dbReference type="EMBL" id="JAEMUK010000015">
    <property type="protein sequence ID" value="MBJ7543597.1"/>
    <property type="molecule type" value="Genomic_DNA"/>
</dbReference>
<dbReference type="InterPro" id="IPR017896">
    <property type="entry name" value="4Fe4S_Fe-S-bd"/>
</dbReference>
<comment type="cofactor">
    <cofactor evidence="1">
        <name>FAD</name>
        <dbReference type="ChEBI" id="CHEBI:57692"/>
    </cofactor>
</comment>
<evidence type="ECO:0000256" key="7">
    <source>
        <dbReference type="ARBA" id="ARBA00023014"/>
    </source>
</evidence>
<evidence type="ECO:0000256" key="1">
    <source>
        <dbReference type="ARBA" id="ARBA00001974"/>
    </source>
</evidence>
<name>A0A8I1KJC2_9HYPH</name>
<dbReference type="InterPro" id="IPR036318">
    <property type="entry name" value="FAD-bd_PCMH-like_sf"/>
</dbReference>
<dbReference type="PANTHER" id="PTHR11748">
    <property type="entry name" value="D-LACTATE DEHYDROGENASE"/>
    <property type="match status" value="1"/>
</dbReference>
<proteinExistence type="predicted"/>
<keyword evidence="5" id="KW-0560">Oxidoreductase</keyword>
<dbReference type="InterPro" id="IPR016166">
    <property type="entry name" value="FAD-bd_PCMH"/>
</dbReference>
<evidence type="ECO:0000259" key="8">
    <source>
        <dbReference type="PROSITE" id="PS51379"/>
    </source>
</evidence>
<gene>
    <name evidence="10" type="ORF">JDN41_08500</name>
</gene>
<dbReference type="Gene3D" id="3.30.465.10">
    <property type="match status" value="1"/>
</dbReference>
<feature type="domain" description="4Fe-4S ferredoxin-type" evidence="8">
    <location>
        <begin position="611"/>
        <end position="643"/>
    </location>
</feature>
<dbReference type="InterPro" id="IPR016164">
    <property type="entry name" value="FAD-linked_Oxase-like_C"/>
</dbReference>
<accession>A0A8I1KJC2</accession>
<keyword evidence="2" id="KW-0285">Flavoprotein</keyword>
<protein>
    <submittedName>
        <fullName evidence="10">FAD-binding protein</fullName>
    </submittedName>
</protein>
<dbReference type="RefSeq" id="WP_037234612.1">
    <property type="nucleotide sequence ID" value="NZ_JAEMUK010000015.1"/>
</dbReference>
<dbReference type="InterPro" id="IPR017900">
    <property type="entry name" value="4Fe4S_Fe_S_CS"/>
</dbReference>
<dbReference type="GO" id="GO:0008720">
    <property type="term" value="F:D-lactate dehydrogenase (NAD+) activity"/>
    <property type="evidence" value="ECO:0007669"/>
    <property type="project" value="TreeGrafter"/>
</dbReference>
<dbReference type="Pfam" id="PF01565">
    <property type="entry name" value="FAD_binding_4"/>
    <property type="match status" value="1"/>
</dbReference>
<dbReference type="PROSITE" id="PS51379">
    <property type="entry name" value="4FE4S_FER_2"/>
    <property type="match status" value="1"/>
</dbReference>
<evidence type="ECO:0000256" key="3">
    <source>
        <dbReference type="ARBA" id="ARBA00022723"/>
    </source>
</evidence>
<dbReference type="InterPro" id="IPR004113">
    <property type="entry name" value="FAD-bd_oxidored_4_C"/>
</dbReference>
<keyword evidence="6" id="KW-0408">Iron</keyword>
<dbReference type="Gene3D" id="1.10.45.10">
    <property type="entry name" value="Vanillyl-alcohol Oxidase, Chain A, domain 4"/>
    <property type="match status" value="1"/>
</dbReference>
<evidence type="ECO:0000256" key="2">
    <source>
        <dbReference type="ARBA" id="ARBA00022630"/>
    </source>
</evidence>
<dbReference type="AlphaFoldDB" id="A0A8I1KJC2"/>
<dbReference type="Proteomes" id="UP000623250">
    <property type="component" value="Unassembled WGS sequence"/>
</dbReference>
<dbReference type="GO" id="GO:0004458">
    <property type="term" value="F:D-lactate dehydrogenase (cytochrome) activity"/>
    <property type="evidence" value="ECO:0007669"/>
    <property type="project" value="TreeGrafter"/>
</dbReference>
<dbReference type="GO" id="GO:0071949">
    <property type="term" value="F:FAD binding"/>
    <property type="evidence" value="ECO:0007669"/>
    <property type="project" value="InterPro"/>
</dbReference>